<evidence type="ECO:0000313" key="2">
    <source>
        <dbReference type="EMBL" id="MBY5950056.1"/>
    </source>
</evidence>
<evidence type="ECO:0000256" key="1">
    <source>
        <dbReference type="SAM" id="Phobius"/>
    </source>
</evidence>
<organism evidence="2 3">
    <name type="scientific">Algoriphagus marincola</name>
    <dbReference type="NCBI Taxonomy" id="264027"/>
    <lineage>
        <taxon>Bacteria</taxon>
        <taxon>Pseudomonadati</taxon>
        <taxon>Bacteroidota</taxon>
        <taxon>Cytophagia</taxon>
        <taxon>Cytophagales</taxon>
        <taxon>Cyclobacteriaceae</taxon>
        <taxon>Algoriphagus</taxon>
    </lineage>
</organism>
<reference evidence="2 3" key="1">
    <citation type="submission" date="2021-06" db="EMBL/GenBank/DDBJ databases">
        <title>44 bacteria genomes isolated from Dapeng, Shenzhen.</title>
        <authorList>
            <person name="Zheng W."/>
            <person name="Yu S."/>
            <person name="Huang Y."/>
        </authorList>
    </citation>
    <scope>NUCLEOTIDE SEQUENCE [LARGE SCALE GENOMIC DNA]</scope>
    <source>
        <strain evidence="2 3">DP5N14-6</strain>
    </source>
</reference>
<evidence type="ECO:0008006" key="4">
    <source>
        <dbReference type="Google" id="ProtNLM"/>
    </source>
</evidence>
<dbReference type="Proteomes" id="UP000766609">
    <property type="component" value="Unassembled WGS sequence"/>
</dbReference>
<keyword evidence="1" id="KW-0812">Transmembrane</keyword>
<evidence type="ECO:0000313" key="3">
    <source>
        <dbReference type="Proteomes" id="UP000766609"/>
    </source>
</evidence>
<dbReference type="PROSITE" id="PS51257">
    <property type="entry name" value="PROKAR_LIPOPROTEIN"/>
    <property type="match status" value="1"/>
</dbReference>
<gene>
    <name evidence="2" type="ORF">KUV23_03665</name>
</gene>
<keyword evidence="3" id="KW-1185">Reference proteome</keyword>
<keyword evidence="1" id="KW-1133">Transmembrane helix</keyword>
<feature type="transmembrane region" description="Helical" evidence="1">
    <location>
        <begin position="7"/>
        <end position="25"/>
    </location>
</feature>
<proteinExistence type="predicted"/>
<accession>A0ABS7N151</accession>
<name>A0ABS7N151_9BACT</name>
<dbReference type="RefSeq" id="WP_134201232.1">
    <property type="nucleotide sequence ID" value="NZ_JAHVHP010000001.1"/>
</dbReference>
<comment type="caution">
    <text evidence="2">The sequence shown here is derived from an EMBL/GenBank/DDBJ whole genome shotgun (WGS) entry which is preliminary data.</text>
</comment>
<sequence>MKKTLKIIGLILALAFISCIIWVFIQTKDRHPDYWVDLDLEGEQNEILAGFSKLSITPTYFETWTDANGDAQYNPEDGDTFEDKNQNGEFDAIWLAGFQNNRPAQGVLDSLWARTMVLDAGNVKMALCVIDMIGFGNDEIISTRKLIEAEIPWIDYVIIASTHVHSSPDLMGMWGPSSFKRGVNPEYLDQVQRGIVKSVEEAYKSLRPAEFKFAEETDRLKPLVGDTRPPVILDASLRLMQVLDRETGETLGTIMNWGNHPETLWSQNIQISSDFPSTWRDGVENGISLSDSMSIDGFGGVAIFLNGAVGGLMTTHPSMPIQDPISGEELLEPSPEKMKAQGDILAQITLETLADTSLNTFSKLNLRLKAKSFALPLDNKLFQLAAVIGIFDRGFVSWKKIRSEIAIWELGPASFLHVPGELYPEILHGGIESPEGADFGIEPVEVPAINALTSGQFRFFGGISNDMIGYIIPKSQWDVEPPYTYDYEDRPYGEINSVGPETAPILHQELKSLLQDFYKKNPQ</sequence>
<dbReference type="EMBL" id="JAHVHP010000001">
    <property type="protein sequence ID" value="MBY5950056.1"/>
    <property type="molecule type" value="Genomic_DNA"/>
</dbReference>
<protein>
    <recommendedName>
        <fullName evidence="4">Neutral/alkaline non-lysosomal ceramidase, N-terminal</fullName>
    </recommendedName>
</protein>
<keyword evidence="1" id="KW-0472">Membrane</keyword>